<evidence type="ECO:0000313" key="6">
    <source>
        <dbReference type="EMBL" id="OHT03553.1"/>
    </source>
</evidence>
<keyword evidence="3 5" id="KW-1133">Transmembrane helix</keyword>
<gene>
    <name evidence="6" type="ORF">TRFO_29047</name>
</gene>
<keyword evidence="2 5" id="KW-0812">Transmembrane</keyword>
<evidence type="ECO:0000256" key="3">
    <source>
        <dbReference type="ARBA" id="ARBA00022989"/>
    </source>
</evidence>
<keyword evidence="7" id="KW-1185">Reference proteome</keyword>
<dbReference type="SMART" id="SM00679">
    <property type="entry name" value="CTNS"/>
    <property type="match status" value="2"/>
</dbReference>
<evidence type="ECO:0000256" key="2">
    <source>
        <dbReference type="ARBA" id="ARBA00022692"/>
    </source>
</evidence>
<evidence type="ECO:0000256" key="1">
    <source>
        <dbReference type="ARBA" id="ARBA00004141"/>
    </source>
</evidence>
<feature type="transmembrane region" description="Helical" evidence="5">
    <location>
        <begin position="105"/>
        <end position="126"/>
    </location>
</feature>
<evidence type="ECO:0000256" key="5">
    <source>
        <dbReference type="SAM" id="Phobius"/>
    </source>
</evidence>
<name>A0A1J4JWM4_9EUKA</name>
<reference evidence="6" key="1">
    <citation type="submission" date="2016-10" db="EMBL/GenBank/DDBJ databases">
        <authorList>
            <person name="Benchimol M."/>
            <person name="Almeida L.G."/>
            <person name="Vasconcelos A.T."/>
            <person name="Perreira-Neves A."/>
            <person name="Rosa I.A."/>
            <person name="Tasca T."/>
            <person name="Bogo M.R."/>
            <person name="de Souza W."/>
        </authorList>
    </citation>
    <scope>NUCLEOTIDE SEQUENCE [LARGE SCALE GENOMIC DNA]</scope>
    <source>
        <strain evidence="6">K</strain>
    </source>
</reference>
<accession>A0A1J4JWM4</accession>
<feature type="transmembrane region" description="Helical" evidence="5">
    <location>
        <begin position="147"/>
        <end position="172"/>
    </location>
</feature>
<dbReference type="OrthoDB" id="19344at2759"/>
<dbReference type="AlphaFoldDB" id="A0A1J4JWM4"/>
<evidence type="ECO:0000256" key="4">
    <source>
        <dbReference type="ARBA" id="ARBA00023136"/>
    </source>
</evidence>
<dbReference type="GeneID" id="94841244"/>
<organism evidence="6 7">
    <name type="scientific">Tritrichomonas foetus</name>
    <dbReference type="NCBI Taxonomy" id="1144522"/>
    <lineage>
        <taxon>Eukaryota</taxon>
        <taxon>Metamonada</taxon>
        <taxon>Parabasalia</taxon>
        <taxon>Tritrichomonadida</taxon>
        <taxon>Tritrichomonadidae</taxon>
        <taxon>Tritrichomonas</taxon>
    </lineage>
</organism>
<feature type="transmembrane region" description="Helical" evidence="5">
    <location>
        <begin position="240"/>
        <end position="263"/>
    </location>
</feature>
<dbReference type="Pfam" id="PF04193">
    <property type="entry name" value="PQ-loop"/>
    <property type="match status" value="2"/>
</dbReference>
<comment type="subcellular location">
    <subcellularLocation>
        <location evidence="1">Membrane</location>
        <topology evidence="1">Multi-pass membrane protein</topology>
    </subcellularLocation>
</comment>
<dbReference type="Gene3D" id="1.20.1280.290">
    <property type="match status" value="1"/>
</dbReference>
<feature type="transmembrane region" description="Helical" evidence="5">
    <location>
        <begin position="215"/>
        <end position="234"/>
    </location>
</feature>
<dbReference type="RefSeq" id="XP_068356689.1">
    <property type="nucleotide sequence ID" value="XM_068506540.1"/>
</dbReference>
<dbReference type="EMBL" id="MLAK01000823">
    <property type="protein sequence ID" value="OHT03553.1"/>
    <property type="molecule type" value="Genomic_DNA"/>
</dbReference>
<feature type="transmembrane region" description="Helical" evidence="5">
    <location>
        <begin position="184"/>
        <end position="203"/>
    </location>
</feature>
<evidence type="ECO:0000313" key="7">
    <source>
        <dbReference type="Proteomes" id="UP000179807"/>
    </source>
</evidence>
<protein>
    <submittedName>
        <fullName evidence="6">PQ loop repeat family protein</fullName>
    </submittedName>
</protein>
<keyword evidence="4 5" id="KW-0472">Membrane</keyword>
<feature type="transmembrane region" description="Helical" evidence="5">
    <location>
        <begin position="63"/>
        <end position="85"/>
    </location>
</feature>
<sequence>MNTDTGFEYSMSGFLDYTASMETGSSGIWQLVGYIILLGTVISLIPQIHSLIKRRSSYGLNPLTLYITNFSQYILLFNIICLRTSDFVAIQQVNFFQILPRLMTFLNAFALWVAYLPIIFLNMVYFDKEPRSVRQQDAIPIEQLFNRLFTILNVVGSVIIMFIYFALLIFTGIGSSPITVMGKFFGTATLVSVVIQYIPQFITTCKLKDNGSFSLLLLAIQAPGGTASALFMAIGQGDHWTTWISTLAASIQQFCLLFLCLFFKWRRRRNKRFRQPLLGDESSATPNVVDPLMHDQNILS</sequence>
<dbReference type="Proteomes" id="UP000179807">
    <property type="component" value="Unassembled WGS sequence"/>
</dbReference>
<feature type="transmembrane region" description="Helical" evidence="5">
    <location>
        <begin position="31"/>
        <end position="51"/>
    </location>
</feature>
<proteinExistence type="predicted"/>
<dbReference type="VEuPathDB" id="TrichDB:TRFO_29047"/>
<dbReference type="GO" id="GO:0016020">
    <property type="term" value="C:membrane"/>
    <property type="evidence" value="ECO:0007669"/>
    <property type="project" value="UniProtKB-SubCell"/>
</dbReference>
<comment type="caution">
    <text evidence="6">The sequence shown here is derived from an EMBL/GenBank/DDBJ whole genome shotgun (WGS) entry which is preliminary data.</text>
</comment>
<dbReference type="InterPro" id="IPR006603">
    <property type="entry name" value="PQ-loop_rpt"/>
</dbReference>